<dbReference type="Proteomes" id="UP000054248">
    <property type="component" value="Unassembled WGS sequence"/>
</dbReference>
<dbReference type="HOGENOM" id="CLU_163546_0_0_1"/>
<dbReference type="AlphaFoldDB" id="A0A0C3QEV1"/>
<name>A0A0C3QEV1_9AGAM</name>
<dbReference type="EMBL" id="KN822978">
    <property type="protein sequence ID" value="KIO29785.1"/>
    <property type="molecule type" value="Genomic_DNA"/>
</dbReference>
<gene>
    <name evidence="1" type="ORF">M407DRAFT_5961</name>
</gene>
<reference evidence="2" key="2">
    <citation type="submission" date="2015-01" db="EMBL/GenBank/DDBJ databases">
        <title>Evolutionary Origins and Diversification of the Mycorrhizal Mutualists.</title>
        <authorList>
            <consortium name="DOE Joint Genome Institute"/>
            <consortium name="Mycorrhizal Genomics Consortium"/>
            <person name="Kohler A."/>
            <person name="Kuo A."/>
            <person name="Nagy L.G."/>
            <person name="Floudas D."/>
            <person name="Copeland A."/>
            <person name="Barry K.W."/>
            <person name="Cichocki N."/>
            <person name="Veneault-Fourrey C."/>
            <person name="LaButti K."/>
            <person name="Lindquist E.A."/>
            <person name="Lipzen A."/>
            <person name="Lundell T."/>
            <person name="Morin E."/>
            <person name="Murat C."/>
            <person name="Riley R."/>
            <person name="Ohm R."/>
            <person name="Sun H."/>
            <person name="Tunlid A."/>
            <person name="Henrissat B."/>
            <person name="Grigoriev I.V."/>
            <person name="Hibbett D.S."/>
            <person name="Martin F."/>
        </authorList>
    </citation>
    <scope>NUCLEOTIDE SEQUENCE [LARGE SCALE GENOMIC DNA]</scope>
    <source>
        <strain evidence="2">MUT 4182</strain>
    </source>
</reference>
<accession>A0A0C3QEV1</accession>
<organism evidence="1 2">
    <name type="scientific">Tulasnella calospora MUT 4182</name>
    <dbReference type="NCBI Taxonomy" id="1051891"/>
    <lineage>
        <taxon>Eukaryota</taxon>
        <taxon>Fungi</taxon>
        <taxon>Dikarya</taxon>
        <taxon>Basidiomycota</taxon>
        <taxon>Agaricomycotina</taxon>
        <taxon>Agaricomycetes</taxon>
        <taxon>Cantharellales</taxon>
        <taxon>Tulasnellaceae</taxon>
        <taxon>Tulasnella</taxon>
    </lineage>
</organism>
<dbReference type="OrthoDB" id="3147623at2759"/>
<sequence>MAPTPTPIAKAGKVYLKSAKYVPRPKPGQVHFSWMYDSKSADAFSVWFYNVQTHKYTIVRPSWSTRVQGNGGGSGIVTNDRLVGVAGVYTLKLAAEASDYDATVPNKVYATSSEFHVKITDFET</sequence>
<proteinExistence type="predicted"/>
<evidence type="ECO:0000313" key="1">
    <source>
        <dbReference type="EMBL" id="KIO29785.1"/>
    </source>
</evidence>
<protein>
    <submittedName>
        <fullName evidence="1">Uncharacterized protein</fullName>
    </submittedName>
</protein>
<keyword evidence="2" id="KW-1185">Reference proteome</keyword>
<evidence type="ECO:0000313" key="2">
    <source>
        <dbReference type="Proteomes" id="UP000054248"/>
    </source>
</evidence>
<reference evidence="1 2" key="1">
    <citation type="submission" date="2014-04" db="EMBL/GenBank/DDBJ databases">
        <authorList>
            <consortium name="DOE Joint Genome Institute"/>
            <person name="Kuo A."/>
            <person name="Girlanda M."/>
            <person name="Perotto S."/>
            <person name="Kohler A."/>
            <person name="Nagy L.G."/>
            <person name="Floudas D."/>
            <person name="Copeland A."/>
            <person name="Barry K.W."/>
            <person name="Cichocki N."/>
            <person name="Veneault-Fourrey C."/>
            <person name="LaButti K."/>
            <person name="Lindquist E.A."/>
            <person name="Lipzen A."/>
            <person name="Lundell T."/>
            <person name="Morin E."/>
            <person name="Murat C."/>
            <person name="Sun H."/>
            <person name="Tunlid A."/>
            <person name="Henrissat B."/>
            <person name="Grigoriev I.V."/>
            <person name="Hibbett D.S."/>
            <person name="Martin F."/>
            <person name="Nordberg H.P."/>
            <person name="Cantor M.N."/>
            <person name="Hua S.X."/>
        </authorList>
    </citation>
    <scope>NUCLEOTIDE SEQUENCE [LARGE SCALE GENOMIC DNA]</scope>
    <source>
        <strain evidence="1 2">MUT 4182</strain>
    </source>
</reference>